<proteinExistence type="predicted"/>
<dbReference type="Proteomes" id="UP000252519">
    <property type="component" value="Unassembled WGS sequence"/>
</dbReference>
<dbReference type="OrthoDB" id="5873180at2759"/>
<sequence>RWNSEYGYSKCYIKGTRIENHRVWIAGSDADTVLRSRDSYSIDGQLHQYGIPNETSTMRLIAPSDFLGDALHICSEGITRDRFRDLFNSGTKFPELKIRREDVEKIKHSILGISSHTYSNTLVLSIDDLPTCKVAEADEKSEVVC</sequence>
<evidence type="ECO:0000313" key="2">
    <source>
        <dbReference type="Proteomes" id="UP000252519"/>
    </source>
</evidence>
<dbReference type="EMBL" id="JOJR01000264">
    <property type="protein sequence ID" value="RCN40817.1"/>
    <property type="molecule type" value="Genomic_DNA"/>
</dbReference>
<protein>
    <submittedName>
        <fullName evidence="1">Uncharacterized protein</fullName>
    </submittedName>
</protein>
<name>A0A368GDE3_ANCCA</name>
<reference evidence="1 2" key="1">
    <citation type="submission" date="2014-10" db="EMBL/GenBank/DDBJ databases">
        <title>Draft genome of the hookworm Ancylostoma caninum.</title>
        <authorList>
            <person name="Mitreva M."/>
        </authorList>
    </citation>
    <scope>NUCLEOTIDE SEQUENCE [LARGE SCALE GENOMIC DNA]</scope>
    <source>
        <strain evidence="1 2">Baltimore</strain>
    </source>
</reference>
<evidence type="ECO:0000313" key="1">
    <source>
        <dbReference type="EMBL" id="RCN40817.1"/>
    </source>
</evidence>
<keyword evidence="2" id="KW-1185">Reference proteome</keyword>
<dbReference type="AlphaFoldDB" id="A0A368GDE3"/>
<feature type="non-terminal residue" evidence="1">
    <location>
        <position position="1"/>
    </location>
</feature>
<comment type="caution">
    <text evidence="1">The sequence shown here is derived from an EMBL/GenBank/DDBJ whole genome shotgun (WGS) entry which is preliminary data.</text>
</comment>
<gene>
    <name evidence="1" type="ORF">ANCCAN_13228</name>
</gene>
<accession>A0A368GDE3</accession>
<organism evidence="1 2">
    <name type="scientific">Ancylostoma caninum</name>
    <name type="common">Dog hookworm</name>
    <dbReference type="NCBI Taxonomy" id="29170"/>
    <lineage>
        <taxon>Eukaryota</taxon>
        <taxon>Metazoa</taxon>
        <taxon>Ecdysozoa</taxon>
        <taxon>Nematoda</taxon>
        <taxon>Chromadorea</taxon>
        <taxon>Rhabditida</taxon>
        <taxon>Rhabditina</taxon>
        <taxon>Rhabditomorpha</taxon>
        <taxon>Strongyloidea</taxon>
        <taxon>Ancylostomatidae</taxon>
        <taxon>Ancylostomatinae</taxon>
        <taxon>Ancylostoma</taxon>
    </lineage>
</organism>